<dbReference type="InterPro" id="IPR020846">
    <property type="entry name" value="MFS_dom"/>
</dbReference>
<evidence type="ECO:0000256" key="3">
    <source>
        <dbReference type="ARBA" id="ARBA00022692"/>
    </source>
</evidence>
<dbReference type="RefSeq" id="WP_136935436.1">
    <property type="nucleotide sequence ID" value="NZ_SSMQ01000087.1"/>
</dbReference>
<dbReference type="Proteomes" id="UP000309215">
    <property type="component" value="Unassembled WGS sequence"/>
</dbReference>
<evidence type="ECO:0000256" key="4">
    <source>
        <dbReference type="ARBA" id="ARBA00022989"/>
    </source>
</evidence>
<evidence type="ECO:0000313" key="8">
    <source>
        <dbReference type="EMBL" id="TKC96436.1"/>
    </source>
</evidence>
<comment type="subcellular location">
    <subcellularLocation>
        <location evidence="1">Cell membrane</location>
        <topology evidence="1">Multi-pass membrane protein</topology>
    </subcellularLocation>
</comment>
<dbReference type="PANTHER" id="PTHR23513:SF6">
    <property type="entry name" value="MAJOR FACILITATOR SUPERFAMILY ASSOCIATED DOMAIN-CONTAINING PROTEIN"/>
    <property type="match status" value="1"/>
</dbReference>
<dbReference type="PANTHER" id="PTHR23513">
    <property type="entry name" value="INTEGRAL MEMBRANE EFFLUX PROTEIN-RELATED"/>
    <property type="match status" value="1"/>
</dbReference>
<keyword evidence="4 6" id="KW-1133">Transmembrane helix</keyword>
<keyword evidence="3 6" id="KW-0812">Transmembrane</keyword>
<dbReference type="PROSITE" id="PS50850">
    <property type="entry name" value="MFS"/>
    <property type="match status" value="1"/>
</dbReference>
<dbReference type="CDD" id="cd06173">
    <property type="entry name" value="MFS_MefA_like"/>
    <property type="match status" value="1"/>
</dbReference>
<reference evidence="8 9" key="1">
    <citation type="submission" date="2019-04" db="EMBL/GenBank/DDBJ databases">
        <authorList>
            <person name="Li Y."/>
            <person name="Wang J."/>
        </authorList>
    </citation>
    <scope>NUCLEOTIDE SEQUENCE [LARGE SCALE GENOMIC DNA]</scope>
    <source>
        <strain evidence="8 9">DSM 14668</strain>
    </source>
</reference>
<dbReference type="OrthoDB" id="7283966at2"/>
<keyword evidence="5 6" id="KW-0472">Membrane</keyword>
<dbReference type="EMBL" id="SSMQ01000087">
    <property type="protein sequence ID" value="TKC96436.1"/>
    <property type="molecule type" value="Genomic_DNA"/>
</dbReference>
<name>A0A4U1IQE9_9BACT</name>
<evidence type="ECO:0000313" key="9">
    <source>
        <dbReference type="Proteomes" id="UP000309215"/>
    </source>
</evidence>
<feature type="transmembrane region" description="Helical" evidence="6">
    <location>
        <begin position="259"/>
        <end position="278"/>
    </location>
</feature>
<keyword evidence="2" id="KW-1003">Cell membrane</keyword>
<dbReference type="InterPro" id="IPR011701">
    <property type="entry name" value="MFS"/>
</dbReference>
<sequence>MTTQTSDAAASARRDFRVLWAGQSLNLLGDHFMVLTLPLLAVTVIGASAAEAALLPFALFVPFLLFGLPAGAVVDRLPRRRTMILCDAAQAAIFLTIAALAATSVLSLPWLLVLVGLAGTATLFFQVAYTSYLPELFPDARDLQRGNARLFFSESVSRTLGPVLAGPVIAVLGPVVAVAANAGSFVLSVLSVAAIRHREPARAPRARKPGWMLDDIREGLRFVFGHSELEPVILCGAVYVLFLSMIEASLVLYCRHVLGLGPTGSGVVVGAAALGFPIGNLLSSRLVDRLGVASTLVVSACVSVTGLVLIPVAGSAGSAVALVAASVLHGTGEGAFGPTSLTLRQTATPAHLLGRINAVQRFLLWGTIPLGSLIASLAIKLIGLRGAVWIGGLGTCLCLPVLLRRGIRDGLAQRWAAARGRALSPCPSTPTGAPRAPEED</sequence>
<feature type="transmembrane region" description="Helical" evidence="6">
    <location>
        <begin position="175"/>
        <end position="195"/>
    </location>
</feature>
<dbReference type="GO" id="GO:0005886">
    <property type="term" value="C:plasma membrane"/>
    <property type="evidence" value="ECO:0007669"/>
    <property type="project" value="UniProtKB-SubCell"/>
</dbReference>
<evidence type="ECO:0000256" key="2">
    <source>
        <dbReference type="ARBA" id="ARBA00022475"/>
    </source>
</evidence>
<feature type="transmembrane region" description="Helical" evidence="6">
    <location>
        <begin position="231"/>
        <end position="253"/>
    </location>
</feature>
<dbReference type="InterPro" id="IPR036259">
    <property type="entry name" value="MFS_trans_sf"/>
</dbReference>
<feature type="transmembrane region" description="Helical" evidence="6">
    <location>
        <begin position="27"/>
        <end position="47"/>
    </location>
</feature>
<feature type="transmembrane region" description="Helical" evidence="6">
    <location>
        <begin position="388"/>
        <end position="407"/>
    </location>
</feature>
<accession>A0A4U1IQE9</accession>
<evidence type="ECO:0000256" key="1">
    <source>
        <dbReference type="ARBA" id="ARBA00004651"/>
    </source>
</evidence>
<dbReference type="Gene3D" id="1.20.1250.20">
    <property type="entry name" value="MFS general substrate transporter like domains"/>
    <property type="match status" value="1"/>
</dbReference>
<comment type="caution">
    <text evidence="8">The sequence shown here is derived from an EMBL/GenBank/DDBJ whole genome shotgun (WGS) entry which is preliminary data.</text>
</comment>
<proteinExistence type="predicted"/>
<organism evidence="8 9">
    <name type="scientific">Polyangium fumosum</name>
    <dbReference type="NCBI Taxonomy" id="889272"/>
    <lineage>
        <taxon>Bacteria</taxon>
        <taxon>Pseudomonadati</taxon>
        <taxon>Myxococcota</taxon>
        <taxon>Polyangia</taxon>
        <taxon>Polyangiales</taxon>
        <taxon>Polyangiaceae</taxon>
        <taxon>Polyangium</taxon>
    </lineage>
</organism>
<dbReference type="AlphaFoldDB" id="A0A4U1IQE9"/>
<dbReference type="GO" id="GO:0022857">
    <property type="term" value="F:transmembrane transporter activity"/>
    <property type="evidence" value="ECO:0007669"/>
    <property type="project" value="InterPro"/>
</dbReference>
<feature type="transmembrane region" description="Helical" evidence="6">
    <location>
        <begin position="53"/>
        <end position="72"/>
    </location>
</feature>
<keyword evidence="9" id="KW-1185">Reference proteome</keyword>
<feature type="transmembrane region" description="Helical" evidence="6">
    <location>
        <begin position="84"/>
        <end position="102"/>
    </location>
</feature>
<evidence type="ECO:0000256" key="5">
    <source>
        <dbReference type="ARBA" id="ARBA00023136"/>
    </source>
</evidence>
<feature type="transmembrane region" description="Helical" evidence="6">
    <location>
        <begin position="290"/>
        <end position="313"/>
    </location>
</feature>
<protein>
    <submittedName>
        <fullName evidence="8">MFS transporter</fullName>
    </submittedName>
</protein>
<dbReference type="Pfam" id="PF07690">
    <property type="entry name" value="MFS_1"/>
    <property type="match status" value="1"/>
</dbReference>
<feature type="domain" description="Major facilitator superfamily (MFS) profile" evidence="7">
    <location>
        <begin position="228"/>
        <end position="440"/>
    </location>
</feature>
<evidence type="ECO:0000259" key="7">
    <source>
        <dbReference type="PROSITE" id="PS50850"/>
    </source>
</evidence>
<gene>
    <name evidence="8" type="ORF">E8A74_45495</name>
</gene>
<dbReference type="SUPFAM" id="SSF103473">
    <property type="entry name" value="MFS general substrate transporter"/>
    <property type="match status" value="1"/>
</dbReference>
<evidence type="ECO:0000256" key="6">
    <source>
        <dbReference type="SAM" id="Phobius"/>
    </source>
</evidence>